<proteinExistence type="predicted"/>
<keyword evidence="1" id="KW-0472">Membrane</keyword>
<comment type="caution">
    <text evidence="3">The sequence shown here is derived from an EMBL/GenBank/DDBJ whole genome shotgun (WGS) entry which is preliminary data.</text>
</comment>
<feature type="transmembrane region" description="Helical" evidence="1">
    <location>
        <begin position="12"/>
        <end position="39"/>
    </location>
</feature>
<keyword evidence="1" id="KW-1133">Transmembrane helix</keyword>
<evidence type="ECO:0000259" key="2">
    <source>
        <dbReference type="Pfam" id="PF07811"/>
    </source>
</evidence>
<dbReference type="InterPro" id="IPR012495">
    <property type="entry name" value="TadE-like_dom"/>
</dbReference>
<accession>A0ABW1SB52</accession>
<protein>
    <submittedName>
        <fullName evidence="3">TadE/TadG family type IV pilus assembly protein</fullName>
    </submittedName>
</protein>
<reference evidence="4" key="1">
    <citation type="journal article" date="2019" name="Int. J. Syst. Evol. Microbiol.">
        <title>The Global Catalogue of Microorganisms (GCM) 10K type strain sequencing project: providing services to taxonomists for standard genome sequencing and annotation.</title>
        <authorList>
            <consortium name="The Broad Institute Genomics Platform"/>
            <consortium name="The Broad Institute Genome Sequencing Center for Infectious Disease"/>
            <person name="Wu L."/>
            <person name="Ma J."/>
        </authorList>
    </citation>
    <scope>NUCLEOTIDE SEQUENCE [LARGE SCALE GENOMIC DNA]</scope>
    <source>
        <strain evidence="4">CGMCC-1.15741</strain>
    </source>
</reference>
<sequence length="129" mass="13888">MRLMKDRSGVSAVGFAMIFPVLVATVLGLFHIGVAFFGLQQAQATTDLIARTAFTMNDPSAEEIKALIAEQLGTTVGGSFTPNVVLLEKYGATYADVQIQYSYTPVIPLVPEVTFQSTASTEVLIRNLD</sequence>
<name>A0ABW1SB52_9PROT</name>
<evidence type="ECO:0000256" key="1">
    <source>
        <dbReference type="SAM" id="Phobius"/>
    </source>
</evidence>
<gene>
    <name evidence="3" type="ORF">ACFQDM_10440</name>
</gene>
<dbReference type="Pfam" id="PF07811">
    <property type="entry name" value="TadE"/>
    <property type="match status" value="1"/>
</dbReference>
<organism evidence="3 4">
    <name type="scientific">Ponticaulis profundi</name>
    <dbReference type="NCBI Taxonomy" id="2665222"/>
    <lineage>
        <taxon>Bacteria</taxon>
        <taxon>Pseudomonadati</taxon>
        <taxon>Pseudomonadota</taxon>
        <taxon>Alphaproteobacteria</taxon>
        <taxon>Hyphomonadales</taxon>
        <taxon>Hyphomonadaceae</taxon>
        <taxon>Ponticaulis</taxon>
    </lineage>
</organism>
<evidence type="ECO:0000313" key="4">
    <source>
        <dbReference type="Proteomes" id="UP001596303"/>
    </source>
</evidence>
<dbReference type="EMBL" id="JBHSSW010000012">
    <property type="protein sequence ID" value="MFC6198502.1"/>
    <property type="molecule type" value="Genomic_DNA"/>
</dbReference>
<keyword evidence="4" id="KW-1185">Reference proteome</keyword>
<feature type="domain" description="TadE-like" evidence="2">
    <location>
        <begin position="9"/>
        <end position="51"/>
    </location>
</feature>
<evidence type="ECO:0000313" key="3">
    <source>
        <dbReference type="EMBL" id="MFC6198502.1"/>
    </source>
</evidence>
<dbReference type="RefSeq" id="WP_377378766.1">
    <property type="nucleotide sequence ID" value="NZ_JBHSSW010000012.1"/>
</dbReference>
<dbReference type="Proteomes" id="UP001596303">
    <property type="component" value="Unassembled WGS sequence"/>
</dbReference>
<keyword evidence="1" id="KW-0812">Transmembrane</keyword>